<keyword evidence="3" id="KW-1185">Reference proteome</keyword>
<feature type="transmembrane region" description="Helical" evidence="1">
    <location>
        <begin position="429"/>
        <end position="449"/>
    </location>
</feature>
<feature type="transmembrane region" description="Helical" evidence="1">
    <location>
        <begin position="272"/>
        <end position="289"/>
    </location>
</feature>
<dbReference type="Proteomes" id="UP001401887">
    <property type="component" value="Unassembled WGS sequence"/>
</dbReference>
<comment type="caution">
    <text evidence="2">The sequence shown here is derived from an EMBL/GenBank/DDBJ whole genome shotgun (WGS) entry which is preliminary data.</text>
</comment>
<feature type="transmembrane region" description="Helical" evidence="1">
    <location>
        <begin position="207"/>
        <end position="226"/>
    </location>
</feature>
<feature type="transmembrane region" description="Helical" evidence="1">
    <location>
        <begin position="487"/>
        <end position="505"/>
    </location>
</feature>
<keyword evidence="1" id="KW-1133">Transmembrane helix</keyword>
<evidence type="ECO:0000313" key="3">
    <source>
        <dbReference type="Proteomes" id="UP001401887"/>
    </source>
</evidence>
<feature type="transmembrane region" description="Helical" evidence="1">
    <location>
        <begin position="246"/>
        <end position="263"/>
    </location>
</feature>
<dbReference type="EMBL" id="BAABRP010000013">
    <property type="protein sequence ID" value="GAA5514066.1"/>
    <property type="molecule type" value="Genomic_DNA"/>
</dbReference>
<evidence type="ECO:0000256" key="1">
    <source>
        <dbReference type="SAM" id="Phobius"/>
    </source>
</evidence>
<keyword evidence="1" id="KW-0472">Membrane</keyword>
<sequence length="542" mass="54505">MGVKWGEPWLNLLHREAEGDLTPAEQGQLAALEQDHAGAVAQARQALAQGIAALTGLPPPPLPHSLAGEVASDVAWAAAIGARPVPPLPSPVAGQVAAEVAWSRRLERANVPPLPRSMAADVAAEVQGSAWLGAPPALPRSVAASTASEVAWAARLPAPPLPASVAVPLAARIAREAVQDVPAPAAPPPTTRLPVDQPPVRHNPAPLLLVGGLLVGLTLLGVTSAWPNLAAGATVLQTLVAQVSPLAGVGLALLLAVSLLVAWRPTPAVQRLGTLAFGLSAVLTLPPLYEAVGRSGVTVGHDVTVHGRVPGNVIAVGGNVTLAPDAQVQGEVITLFGDVRRDPQASVTGRVNTLLGHAAGDATALQTAPPSGLSLATASAFRPLLGWLGGAAWSRIFVVLTGAMLLLLFVVGAAPLLARRQRHAPLRTLALGVLALAVLIGPALGLALAGLLVPALVASAFALLLVATGLSVSAYDAGRALAFALRLPAPDAVGALLGLGAVAATLSLPPLALTCALVGGAWGTGTLLLTRSGREEQKVAEP</sequence>
<feature type="transmembrane region" description="Helical" evidence="1">
    <location>
        <begin position="392"/>
        <end position="417"/>
    </location>
</feature>
<name>A0ABP9W9P1_9DEIO</name>
<feature type="transmembrane region" description="Helical" evidence="1">
    <location>
        <begin position="455"/>
        <end position="475"/>
    </location>
</feature>
<evidence type="ECO:0000313" key="2">
    <source>
        <dbReference type="EMBL" id="GAA5514066.1"/>
    </source>
</evidence>
<accession>A0ABP9W9P1</accession>
<proteinExistence type="predicted"/>
<organism evidence="2 3">
    <name type="scientific">Deinococcus carri</name>
    <dbReference type="NCBI Taxonomy" id="1211323"/>
    <lineage>
        <taxon>Bacteria</taxon>
        <taxon>Thermotogati</taxon>
        <taxon>Deinococcota</taxon>
        <taxon>Deinococci</taxon>
        <taxon>Deinococcales</taxon>
        <taxon>Deinococcaceae</taxon>
        <taxon>Deinococcus</taxon>
    </lineage>
</organism>
<evidence type="ECO:0008006" key="4">
    <source>
        <dbReference type="Google" id="ProtNLM"/>
    </source>
</evidence>
<protein>
    <recommendedName>
        <fullName evidence="4">Polymer-forming cytoskeletal protein</fullName>
    </recommendedName>
</protein>
<dbReference type="RefSeq" id="WP_345466318.1">
    <property type="nucleotide sequence ID" value="NZ_BAABRP010000013.1"/>
</dbReference>
<feature type="transmembrane region" description="Helical" evidence="1">
    <location>
        <begin position="511"/>
        <end position="529"/>
    </location>
</feature>
<keyword evidence="1" id="KW-0812">Transmembrane</keyword>
<gene>
    <name evidence="2" type="ORF">Dcar01_02816</name>
</gene>
<reference evidence="2 3" key="1">
    <citation type="submission" date="2024-02" db="EMBL/GenBank/DDBJ databases">
        <title>Deinococcus carri NBRC 110142.</title>
        <authorList>
            <person name="Ichikawa N."/>
            <person name="Katano-Makiyama Y."/>
            <person name="Hidaka K."/>
        </authorList>
    </citation>
    <scope>NUCLEOTIDE SEQUENCE [LARGE SCALE GENOMIC DNA]</scope>
    <source>
        <strain evidence="2 3">NBRC 110142</strain>
    </source>
</reference>